<evidence type="ECO:0000313" key="2">
    <source>
        <dbReference type="Proteomes" id="UP000287033"/>
    </source>
</evidence>
<evidence type="ECO:0000313" key="1">
    <source>
        <dbReference type="EMBL" id="GCC19515.1"/>
    </source>
</evidence>
<evidence type="ECO:0008006" key="3">
    <source>
        <dbReference type="Google" id="ProtNLM"/>
    </source>
</evidence>
<organism evidence="1 2">
    <name type="scientific">Chiloscyllium punctatum</name>
    <name type="common">Brownbanded bambooshark</name>
    <name type="synonym">Hemiscyllium punctatum</name>
    <dbReference type="NCBI Taxonomy" id="137246"/>
    <lineage>
        <taxon>Eukaryota</taxon>
        <taxon>Metazoa</taxon>
        <taxon>Chordata</taxon>
        <taxon>Craniata</taxon>
        <taxon>Vertebrata</taxon>
        <taxon>Chondrichthyes</taxon>
        <taxon>Elasmobranchii</taxon>
        <taxon>Galeomorphii</taxon>
        <taxon>Galeoidea</taxon>
        <taxon>Orectolobiformes</taxon>
        <taxon>Hemiscylliidae</taxon>
        <taxon>Chiloscyllium</taxon>
    </lineage>
</organism>
<dbReference type="EMBL" id="BEZZ01001563">
    <property type="protein sequence ID" value="GCC19515.1"/>
    <property type="molecule type" value="Genomic_DNA"/>
</dbReference>
<accession>A0A401RMX4</accession>
<reference evidence="1 2" key="1">
    <citation type="journal article" date="2018" name="Nat. Ecol. Evol.">
        <title>Shark genomes provide insights into elasmobranch evolution and the origin of vertebrates.</title>
        <authorList>
            <person name="Hara Y"/>
            <person name="Yamaguchi K"/>
            <person name="Onimaru K"/>
            <person name="Kadota M"/>
            <person name="Koyanagi M"/>
            <person name="Keeley SD"/>
            <person name="Tatsumi K"/>
            <person name="Tanaka K"/>
            <person name="Motone F"/>
            <person name="Kageyama Y"/>
            <person name="Nozu R"/>
            <person name="Adachi N"/>
            <person name="Nishimura O"/>
            <person name="Nakagawa R"/>
            <person name="Tanegashima C"/>
            <person name="Kiyatake I"/>
            <person name="Matsumoto R"/>
            <person name="Murakumo K"/>
            <person name="Nishida K"/>
            <person name="Terakita A"/>
            <person name="Kuratani S"/>
            <person name="Sato K"/>
            <person name="Hyodo S Kuraku.S."/>
        </authorList>
    </citation>
    <scope>NUCLEOTIDE SEQUENCE [LARGE SCALE GENOMIC DNA]</scope>
</reference>
<proteinExistence type="predicted"/>
<dbReference type="Proteomes" id="UP000287033">
    <property type="component" value="Unassembled WGS sequence"/>
</dbReference>
<name>A0A401RMX4_CHIPU</name>
<keyword evidence="2" id="KW-1185">Reference proteome</keyword>
<sequence>MMRYIGQLDARLRSLRQTARHQQDIRDLTKLQPHLPARPLPGVGDKVLVRAAPGFAPRWLGPHEIILTSDTSRLCRHEWEGQMETLVTA</sequence>
<protein>
    <recommendedName>
        <fullName evidence="3">Murine leukemia virus integrase C-terminal domain-containing protein</fullName>
    </recommendedName>
</protein>
<gene>
    <name evidence="1" type="ORF">chiPu_0018402</name>
</gene>
<dbReference type="AlphaFoldDB" id="A0A401RMX4"/>
<comment type="caution">
    <text evidence="1">The sequence shown here is derived from an EMBL/GenBank/DDBJ whole genome shotgun (WGS) entry which is preliminary data.</text>
</comment>